<dbReference type="Proteomes" id="UP001374893">
    <property type="component" value="Chromosome"/>
</dbReference>
<organism evidence="2 3">
    <name type="scientific">Haloferula helveola</name>
    <dbReference type="NCBI Taxonomy" id="490095"/>
    <lineage>
        <taxon>Bacteria</taxon>
        <taxon>Pseudomonadati</taxon>
        <taxon>Verrucomicrobiota</taxon>
        <taxon>Verrucomicrobiia</taxon>
        <taxon>Verrucomicrobiales</taxon>
        <taxon>Verrucomicrobiaceae</taxon>
        <taxon>Haloferula</taxon>
    </lineage>
</organism>
<dbReference type="Gene3D" id="3.20.20.150">
    <property type="entry name" value="Divalent-metal-dependent TIM barrel enzymes"/>
    <property type="match status" value="1"/>
</dbReference>
<evidence type="ECO:0000313" key="2">
    <source>
        <dbReference type="EMBL" id="BCX48818.1"/>
    </source>
</evidence>
<dbReference type="InterPro" id="IPR050312">
    <property type="entry name" value="IolE/XylAMocC-like"/>
</dbReference>
<sequence length="295" mass="32577">MDRRAFLGTALMTGAATRIGWGADPTARGVEIGAFEKIFQRLSYDEIGRRMAELGLDGIEATIRPGGHIEPERAADELPAAVEALRKHGRRIVVMASGINRADQPGAADLLKLAKRLGITRYRMNYYRYDLKKSPRAQVEEFKAQARDLAALNREIGIQAVYQNHAGANMVGAVLWDLDAVLGEIPKEEIGVGLDLRHTLVESGEAWKTGMALVRPRIAMIYAKDFKWEKNRPVNVALGTGRVTKEVFKEATKGIDVPAMALHVEYFGHKPLAPEALGPVMEAHGNDLKTLRSWM</sequence>
<name>A0ABM7RNJ9_9BACT</name>
<dbReference type="PANTHER" id="PTHR12110:SF41">
    <property type="entry name" value="INOSOSE DEHYDRATASE"/>
    <property type="match status" value="1"/>
</dbReference>
<dbReference type="InterPro" id="IPR036237">
    <property type="entry name" value="Xyl_isomerase-like_sf"/>
</dbReference>
<dbReference type="InterPro" id="IPR013022">
    <property type="entry name" value="Xyl_isomerase-like_TIM-brl"/>
</dbReference>
<protein>
    <recommendedName>
        <fullName evidence="1">Xylose isomerase-like TIM barrel domain-containing protein</fullName>
    </recommendedName>
</protein>
<gene>
    <name evidence="2" type="ORF">HAHE_27260</name>
</gene>
<evidence type="ECO:0000259" key="1">
    <source>
        <dbReference type="Pfam" id="PF01261"/>
    </source>
</evidence>
<dbReference type="EMBL" id="AP024702">
    <property type="protein sequence ID" value="BCX48818.1"/>
    <property type="molecule type" value="Genomic_DNA"/>
</dbReference>
<evidence type="ECO:0000313" key="3">
    <source>
        <dbReference type="Proteomes" id="UP001374893"/>
    </source>
</evidence>
<dbReference type="PANTHER" id="PTHR12110">
    <property type="entry name" value="HYDROXYPYRUVATE ISOMERASE"/>
    <property type="match status" value="1"/>
</dbReference>
<dbReference type="SUPFAM" id="SSF51658">
    <property type="entry name" value="Xylose isomerase-like"/>
    <property type="match status" value="1"/>
</dbReference>
<reference evidence="2 3" key="1">
    <citation type="submission" date="2021-06" db="EMBL/GenBank/DDBJ databases">
        <title>Complete genome of Haloferula helveola possessing various polysaccharide degrading enzymes.</title>
        <authorList>
            <person name="Takami H."/>
            <person name="Huang C."/>
            <person name="Hamasaki K."/>
        </authorList>
    </citation>
    <scope>NUCLEOTIDE SEQUENCE [LARGE SCALE GENOMIC DNA]</scope>
    <source>
        <strain evidence="2 3">CN-1</strain>
    </source>
</reference>
<dbReference type="RefSeq" id="WP_338685180.1">
    <property type="nucleotide sequence ID" value="NZ_AP024702.1"/>
</dbReference>
<proteinExistence type="predicted"/>
<keyword evidence="3" id="KW-1185">Reference proteome</keyword>
<dbReference type="Pfam" id="PF01261">
    <property type="entry name" value="AP_endonuc_2"/>
    <property type="match status" value="1"/>
</dbReference>
<feature type="domain" description="Xylose isomerase-like TIM barrel" evidence="1">
    <location>
        <begin position="50"/>
        <end position="275"/>
    </location>
</feature>
<accession>A0ABM7RNJ9</accession>